<dbReference type="EMBL" id="JAGSPB010000001">
    <property type="protein sequence ID" value="MBV7265510.1"/>
    <property type="molecule type" value="Genomic_DNA"/>
</dbReference>
<keyword evidence="1" id="KW-0732">Signal</keyword>
<dbReference type="CDD" id="cd03023">
    <property type="entry name" value="DsbA_Com1_like"/>
    <property type="match status" value="1"/>
</dbReference>
<sequence length="237" mass="25455">MASSFTKYLLSALVALVFGFAGAAAWSYSGFADDRTRAYMMENPEILEELFVALQEKQGRERLAQLGGEVYEPFPGAVMGNPNGTKVLVEFTDYNCGYCEASVPDVTRLIAEDPDLKVILRELPQFQGSEGAARMALAAALQGKYPEFHDAMFKMGPANSETAEIVARNIGMDLERARVDAASNAVTTELARNTSIAQSLGFGGTPGWIAGDTTINGYVGYDRMKETLAEAGPPLGS</sequence>
<gene>
    <name evidence="3" type="ORF">KCG45_04915</name>
</gene>
<dbReference type="PROSITE" id="PS51352">
    <property type="entry name" value="THIOREDOXIN_2"/>
    <property type="match status" value="1"/>
</dbReference>
<dbReference type="InterPro" id="IPR017937">
    <property type="entry name" value="Thioredoxin_CS"/>
</dbReference>
<comment type="caution">
    <text evidence="3">The sequence shown here is derived from an EMBL/GenBank/DDBJ whole genome shotgun (WGS) entry which is preliminary data.</text>
</comment>
<protein>
    <submittedName>
        <fullName evidence="3">DsbA family protein</fullName>
    </submittedName>
</protein>
<dbReference type="Proteomes" id="UP000699975">
    <property type="component" value="Unassembled WGS sequence"/>
</dbReference>
<proteinExistence type="predicted"/>
<dbReference type="InterPro" id="IPR013766">
    <property type="entry name" value="Thioredoxin_domain"/>
</dbReference>
<evidence type="ECO:0000313" key="4">
    <source>
        <dbReference type="Proteomes" id="UP000699975"/>
    </source>
</evidence>
<dbReference type="PROSITE" id="PS00194">
    <property type="entry name" value="THIOREDOXIN_1"/>
    <property type="match status" value="1"/>
</dbReference>
<accession>A0ABS6SKG4</accession>
<name>A0ABS6SKG4_9SPHN</name>
<organism evidence="3 4">
    <name type="scientific">Erythrobacter ani</name>
    <dbReference type="NCBI Taxonomy" id="2827235"/>
    <lineage>
        <taxon>Bacteria</taxon>
        <taxon>Pseudomonadati</taxon>
        <taxon>Pseudomonadota</taxon>
        <taxon>Alphaproteobacteria</taxon>
        <taxon>Sphingomonadales</taxon>
        <taxon>Erythrobacteraceae</taxon>
        <taxon>Erythrobacter/Porphyrobacter group</taxon>
        <taxon>Erythrobacter</taxon>
    </lineage>
</organism>
<keyword evidence="4" id="KW-1185">Reference proteome</keyword>
<dbReference type="Pfam" id="PF01323">
    <property type="entry name" value="DSBA"/>
    <property type="match status" value="1"/>
</dbReference>
<dbReference type="InterPro" id="IPR001853">
    <property type="entry name" value="DSBA-like_thioredoxin_dom"/>
</dbReference>
<evidence type="ECO:0000259" key="2">
    <source>
        <dbReference type="PROSITE" id="PS51352"/>
    </source>
</evidence>
<feature type="domain" description="Thioredoxin" evidence="2">
    <location>
        <begin position="68"/>
        <end position="233"/>
    </location>
</feature>
<evidence type="ECO:0000313" key="3">
    <source>
        <dbReference type="EMBL" id="MBV7265510.1"/>
    </source>
</evidence>
<feature type="signal peptide" evidence="1">
    <location>
        <begin position="1"/>
        <end position="23"/>
    </location>
</feature>
<dbReference type="RefSeq" id="WP_218315958.1">
    <property type="nucleotide sequence ID" value="NZ_JAGSPB010000001.1"/>
</dbReference>
<reference evidence="3 4" key="1">
    <citation type="submission" date="2021-04" db="EMBL/GenBank/DDBJ databases">
        <authorList>
            <person name="Pira H."/>
            <person name="Risdian C."/>
            <person name="Wink J."/>
        </authorList>
    </citation>
    <scope>NUCLEOTIDE SEQUENCE [LARGE SCALE GENOMIC DNA]</scope>
    <source>
        <strain evidence="3 4">WH131</strain>
    </source>
</reference>
<feature type="chain" id="PRO_5047252242" evidence="1">
    <location>
        <begin position="24"/>
        <end position="237"/>
    </location>
</feature>
<evidence type="ECO:0000256" key="1">
    <source>
        <dbReference type="SAM" id="SignalP"/>
    </source>
</evidence>